<dbReference type="RefSeq" id="WP_188374121.1">
    <property type="nucleotide sequence ID" value="NZ_BMDQ01000001.1"/>
</dbReference>
<evidence type="ECO:0000313" key="4">
    <source>
        <dbReference type="Proteomes" id="UP000624701"/>
    </source>
</evidence>
<dbReference type="Pfam" id="PF09603">
    <property type="entry name" value="Fib_succ_major"/>
    <property type="match status" value="1"/>
</dbReference>
<name>A0ABQ2BZI9_9FLAO</name>
<feature type="chain" id="PRO_5046971124" description="Fibrobacter succinogenes major paralogous domain-containing protein" evidence="1">
    <location>
        <begin position="24"/>
        <end position="250"/>
    </location>
</feature>
<evidence type="ECO:0000313" key="3">
    <source>
        <dbReference type="EMBL" id="GGI57247.1"/>
    </source>
</evidence>
<accession>A0ABQ2BZI9</accession>
<gene>
    <name evidence="3" type="ORF">GCM10011444_15560</name>
</gene>
<dbReference type="InterPro" id="IPR011871">
    <property type="entry name" value="Fib_succ_major"/>
</dbReference>
<reference evidence="4" key="1">
    <citation type="journal article" date="2019" name="Int. J. Syst. Evol. Microbiol.">
        <title>The Global Catalogue of Microorganisms (GCM) 10K type strain sequencing project: providing services to taxonomists for standard genome sequencing and annotation.</title>
        <authorList>
            <consortium name="The Broad Institute Genomics Platform"/>
            <consortium name="The Broad Institute Genome Sequencing Center for Infectious Disease"/>
            <person name="Wu L."/>
            <person name="Ma J."/>
        </authorList>
    </citation>
    <scope>NUCLEOTIDE SEQUENCE [LARGE SCALE GENOMIC DNA]</scope>
    <source>
        <strain evidence="4">CCM 8681</strain>
    </source>
</reference>
<comment type="caution">
    <text evidence="3">The sequence shown here is derived from an EMBL/GenBank/DDBJ whole genome shotgun (WGS) entry which is preliminary data.</text>
</comment>
<evidence type="ECO:0000256" key="1">
    <source>
        <dbReference type="SAM" id="SignalP"/>
    </source>
</evidence>
<protein>
    <recommendedName>
        <fullName evidence="2">Fibrobacter succinogenes major paralogous domain-containing protein</fullName>
    </recommendedName>
</protein>
<evidence type="ECO:0000259" key="2">
    <source>
        <dbReference type="Pfam" id="PF09603"/>
    </source>
</evidence>
<dbReference type="EMBL" id="BMDQ01000001">
    <property type="protein sequence ID" value="GGI57247.1"/>
    <property type="molecule type" value="Genomic_DNA"/>
</dbReference>
<organism evidence="3 4">
    <name type="scientific">Winogradskyella haliclonae</name>
    <dbReference type="NCBI Taxonomy" id="2048558"/>
    <lineage>
        <taxon>Bacteria</taxon>
        <taxon>Pseudomonadati</taxon>
        <taxon>Bacteroidota</taxon>
        <taxon>Flavobacteriia</taxon>
        <taxon>Flavobacteriales</taxon>
        <taxon>Flavobacteriaceae</taxon>
        <taxon>Winogradskyella</taxon>
    </lineage>
</organism>
<dbReference type="NCBIfam" id="TIGR02145">
    <property type="entry name" value="Fib_succ_major"/>
    <property type="match status" value="1"/>
</dbReference>
<dbReference type="Proteomes" id="UP000624701">
    <property type="component" value="Unassembled WGS sequence"/>
</dbReference>
<sequence>MKNPIRIIAALLVFTFFFNCSNSDDNNTQEQQELTFTDIDGNTYNTITIGNQVWAAENLKTTTFNDGTPITEYTFEVFGSNWGNLNNQTPLFQWADTSDFNNAVDEELPPRYYAAMYNYFALENGNLAPEGWRIPTEADFRELESFLAANGQSGNEATALKSEIGWVESSGNGNGGSIFNALPNGYVSAGGSSIFPGGICTLATSDITNPTGGTSLGSQRRILVQLFDEPEILFDGNAIQIGAGVRLIKD</sequence>
<feature type="signal peptide" evidence="1">
    <location>
        <begin position="1"/>
        <end position="23"/>
    </location>
</feature>
<keyword evidence="1" id="KW-0732">Signal</keyword>
<feature type="domain" description="Fibrobacter succinogenes major paralogous" evidence="2">
    <location>
        <begin position="47"/>
        <end position="193"/>
    </location>
</feature>
<proteinExistence type="predicted"/>
<keyword evidence="4" id="KW-1185">Reference proteome</keyword>